<evidence type="ECO:0008006" key="4">
    <source>
        <dbReference type="Google" id="ProtNLM"/>
    </source>
</evidence>
<evidence type="ECO:0000313" key="3">
    <source>
        <dbReference type="Proteomes" id="UP000297609"/>
    </source>
</evidence>
<dbReference type="AlphaFoldDB" id="A0A4R9JPY9"/>
<dbReference type="EMBL" id="RQGG01000043">
    <property type="protein sequence ID" value="TGL48834.1"/>
    <property type="molecule type" value="Genomic_DNA"/>
</dbReference>
<organism evidence="2 3">
    <name type="scientific">Leptospira kemamanensis</name>
    <dbReference type="NCBI Taxonomy" id="2484942"/>
    <lineage>
        <taxon>Bacteria</taxon>
        <taxon>Pseudomonadati</taxon>
        <taxon>Spirochaetota</taxon>
        <taxon>Spirochaetia</taxon>
        <taxon>Leptospirales</taxon>
        <taxon>Leptospiraceae</taxon>
        <taxon>Leptospira</taxon>
    </lineage>
</organism>
<comment type="caution">
    <text evidence="2">The sequence shown here is derived from an EMBL/GenBank/DDBJ whole genome shotgun (WGS) entry which is preliminary data.</text>
</comment>
<evidence type="ECO:0000256" key="1">
    <source>
        <dbReference type="SAM" id="MobiDB-lite"/>
    </source>
</evidence>
<evidence type="ECO:0000313" key="2">
    <source>
        <dbReference type="EMBL" id="TGL48834.1"/>
    </source>
</evidence>
<dbReference type="RefSeq" id="WP_135620518.1">
    <property type="nucleotide sequence ID" value="NZ_RQGG01000043.1"/>
</dbReference>
<feature type="region of interest" description="Disordered" evidence="1">
    <location>
        <begin position="28"/>
        <end position="50"/>
    </location>
</feature>
<reference evidence="2" key="1">
    <citation type="journal article" date="2019" name="PLoS Negl. Trop. Dis.">
        <title>Revisiting the worldwide diversity of Leptospira species in the environment.</title>
        <authorList>
            <person name="Vincent A.T."/>
            <person name="Schiettekatte O."/>
            <person name="Bourhy P."/>
            <person name="Veyrier F.J."/>
            <person name="Picardeau M."/>
        </authorList>
    </citation>
    <scope>NUCLEOTIDE SEQUENCE [LARGE SCALE GENOMIC DNA]</scope>
    <source>
        <strain evidence="2">201702454</strain>
    </source>
</reference>
<accession>A0A4R9JPY9</accession>
<keyword evidence="3" id="KW-1185">Reference proteome</keyword>
<dbReference type="OrthoDB" id="322145at2"/>
<name>A0A4R9JPY9_9LEPT</name>
<gene>
    <name evidence="2" type="ORF">EHQ59_15285</name>
</gene>
<protein>
    <recommendedName>
        <fullName evidence="4">Aspartyl protease</fullName>
    </recommendedName>
</protein>
<dbReference type="Proteomes" id="UP000297609">
    <property type="component" value="Unassembled WGS sequence"/>
</dbReference>
<sequence length="308" mass="34733">MPTLSLYQKIGLVILSISVGMCLPNPTRNDALKDPSPRVSPPSHSSQPSQREFIFPRSLPPHTKIQVLDTGISLLLLGFQSGGETFSFLWDTGSDISFYEGSDSLYAKEFQIGEKKLTIRRGEGILPDGIQGLLGLDAFRSSCVFWDGNLLYWFSGDSPFCDHPDAYLGTGLKILSTKQKGEHSYVQFEYPKSFLSYAHLDTGASLSLLPKGERDEFLGEKRVFRPGNRILSLDHWQSREPLTLFAKSGFREEYQKVQFLTGISLENFDLSGDKDKEEVWVIGLGVLRTRPLFWDFSKKRIGIIHQEN</sequence>
<proteinExistence type="predicted"/>